<name>A0A411YWV0_9RHOB</name>
<protein>
    <submittedName>
        <fullName evidence="3">AsmA family protein</fullName>
    </submittedName>
</protein>
<dbReference type="RefSeq" id="WP_118155983.1">
    <property type="nucleotide sequence ID" value="NZ_QWEY01000017.1"/>
</dbReference>
<sequence>MRWLIRSVLALSLLVFLAVAAVFMIPSERIAALAAERFAEVTGRKLVIEGSVRPSFFPTLGVQTGPVSVSNADWGTEGDMLRAEELSISLDLAALMGGEVKITGISAQAPQLVLERARDGRENWVFGGRGGGSAEAGMAGEGTPFTLDLAEVSDGRFTFVDHGAGSRIVLRSVNGEARIPAFLGAADFTFDAIMNDQPFEASVKLAEFAPFLEGRLVGVDLALTAGEADLRFAGQAGWNPLAAKGDLVANLADLSAITTLEGMAKPDLPQGLGAQRVEATGRLTLTDALSVHLREGTLRLDDNRLTLDADLTTAGERPNLSAQVQAGALSLAAAMSGQGGEIGGGARGGTQADGWPTAPIDVSALGLMDASIALTADSVDLGVAKFGTTRVVTTIDRARAVFDLRQIAAYQGTVSGQFVVNGRSGLSVGGDLVLSGLAMQSLLMDLGGYDRLIGTGDLALKFLGVGNSVDAIMRSFSGSGSLRLGKGELRGLDIAGMLRTLDAGFVGEGQKTIFEAVTAGFTIDGGVLSNSDLAFQAPYVTATGNGEVNLGARTLDYRLRPVALAAVDGTGGVMVPLLITGSWASPKFRLDLEALARERFEEQAKEAEARAKAELERKAEQELGIVRQEGESLEDAARRRAQEAIDAEAARLLQRLLGGGN</sequence>
<evidence type="ECO:0000313" key="3">
    <source>
        <dbReference type="EMBL" id="RGP35326.1"/>
    </source>
</evidence>
<dbReference type="InterPro" id="IPR007844">
    <property type="entry name" value="AsmA"/>
</dbReference>
<dbReference type="PANTHER" id="PTHR30441:SF4">
    <property type="entry name" value="PROTEIN ASMA"/>
    <property type="match status" value="1"/>
</dbReference>
<reference evidence="3 4" key="1">
    <citation type="submission" date="2018-08" db="EMBL/GenBank/DDBJ databases">
        <title>Flavobacterium tibetense sp. nov., isolated from a wetland YonghuCo on Tibetan Plateau.</title>
        <authorList>
            <person name="Phurbu D."/>
            <person name="Lu H."/>
            <person name="Xing P."/>
        </authorList>
    </citation>
    <scope>NUCLEOTIDE SEQUENCE [LARGE SCALE GENOMIC DNA]</scope>
    <source>
        <strain evidence="3 4">DJC</strain>
    </source>
</reference>
<keyword evidence="4" id="KW-1185">Reference proteome</keyword>
<dbReference type="GO" id="GO:0090313">
    <property type="term" value="P:regulation of protein targeting to membrane"/>
    <property type="evidence" value="ECO:0007669"/>
    <property type="project" value="TreeGrafter"/>
</dbReference>
<accession>A0A411YWV0</accession>
<dbReference type="GO" id="GO:0005886">
    <property type="term" value="C:plasma membrane"/>
    <property type="evidence" value="ECO:0007669"/>
    <property type="project" value="TreeGrafter"/>
</dbReference>
<proteinExistence type="predicted"/>
<dbReference type="EMBL" id="QWEY01000017">
    <property type="protein sequence ID" value="RGP35326.1"/>
    <property type="molecule type" value="Genomic_DNA"/>
</dbReference>
<comment type="caution">
    <text evidence="3">The sequence shown here is derived from an EMBL/GenBank/DDBJ whole genome shotgun (WGS) entry which is preliminary data.</text>
</comment>
<feature type="domain" description="AsmA" evidence="2">
    <location>
        <begin position="223"/>
        <end position="532"/>
    </location>
</feature>
<organism evidence="3 4">
    <name type="scientific">Pseudotabrizicola alkalilacus</name>
    <dbReference type="NCBI Taxonomy" id="2305252"/>
    <lineage>
        <taxon>Bacteria</taxon>
        <taxon>Pseudomonadati</taxon>
        <taxon>Pseudomonadota</taxon>
        <taxon>Alphaproteobacteria</taxon>
        <taxon>Rhodobacterales</taxon>
        <taxon>Paracoccaceae</taxon>
        <taxon>Pseudotabrizicola</taxon>
    </lineage>
</organism>
<gene>
    <name evidence="3" type="ORF">D1012_20495</name>
</gene>
<evidence type="ECO:0000256" key="1">
    <source>
        <dbReference type="SAM" id="Coils"/>
    </source>
</evidence>
<dbReference type="PANTHER" id="PTHR30441">
    <property type="entry name" value="DUF748 DOMAIN-CONTAINING PROTEIN"/>
    <property type="match status" value="1"/>
</dbReference>
<feature type="domain" description="AsmA" evidence="2">
    <location>
        <begin position="8"/>
        <end position="126"/>
    </location>
</feature>
<dbReference type="Pfam" id="PF05170">
    <property type="entry name" value="AsmA"/>
    <property type="match status" value="2"/>
</dbReference>
<dbReference type="Proteomes" id="UP000284547">
    <property type="component" value="Unassembled WGS sequence"/>
</dbReference>
<keyword evidence="1" id="KW-0175">Coiled coil</keyword>
<dbReference type="OrthoDB" id="5439561at2"/>
<evidence type="ECO:0000313" key="4">
    <source>
        <dbReference type="Proteomes" id="UP000284547"/>
    </source>
</evidence>
<dbReference type="AlphaFoldDB" id="A0A411YWV0"/>
<feature type="coiled-coil region" evidence="1">
    <location>
        <begin position="590"/>
        <end position="621"/>
    </location>
</feature>
<dbReference type="InterPro" id="IPR052894">
    <property type="entry name" value="AsmA-related"/>
</dbReference>
<evidence type="ECO:0000259" key="2">
    <source>
        <dbReference type="Pfam" id="PF05170"/>
    </source>
</evidence>